<keyword evidence="2" id="KW-1185">Reference proteome</keyword>
<organism evidence="1 2">
    <name type="scientific">Tagetes erecta</name>
    <name type="common">African marigold</name>
    <dbReference type="NCBI Taxonomy" id="13708"/>
    <lineage>
        <taxon>Eukaryota</taxon>
        <taxon>Viridiplantae</taxon>
        <taxon>Streptophyta</taxon>
        <taxon>Embryophyta</taxon>
        <taxon>Tracheophyta</taxon>
        <taxon>Spermatophyta</taxon>
        <taxon>Magnoliopsida</taxon>
        <taxon>eudicotyledons</taxon>
        <taxon>Gunneridae</taxon>
        <taxon>Pentapetalae</taxon>
        <taxon>asterids</taxon>
        <taxon>campanulids</taxon>
        <taxon>Asterales</taxon>
        <taxon>Asteraceae</taxon>
        <taxon>Asteroideae</taxon>
        <taxon>Heliantheae alliance</taxon>
        <taxon>Tageteae</taxon>
        <taxon>Tagetes</taxon>
    </lineage>
</organism>
<evidence type="ECO:0008006" key="3">
    <source>
        <dbReference type="Google" id="ProtNLM"/>
    </source>
</evidence>
<name>A0AAD8JPX5_TARER</name>
<sequence>MGNDTLFWKNPWFGTIPLKAIFPVLYKKKINKNALISQRVLRLDNGIGFSWQWRTASLRISESADLYDLEDMIKSYDFRTDLFDVQRSFSHDPLKSKVSLLILYTVLWMIWKNRNNWIFERRRARIEILMEDIKVNALHWVKFRCSKTVVDWEKWSSNPYEGIRWVS</sequence>
<reference evidence="1" key="1">
    <citation type="journal article" date="2023" name="bioRxiv">
        <title>Improved chromosome-level genome assembly for marigold (Tagetes erecta).</title>
        <authorList>
            <person name="Jiang F."/>
            <person name="Yuan L."/>
            <person name="Wang S."/>
            <person name="Wang H."/>
            <person name="Xu D."/>
            <person name="Wang A."/>
            <person name="Fan W."/>
        </authorList>
    </citation>
    <scope>NUCLEOTIDE SEQUENCE</scope>
    <source>
        <strain evidence="1">WSJ</strain>
        <tissue evidence="1">Leaf</tissue>
    </source>
</reference>
<dbReference type="AlphaFoldDB" id="A0AAD8JPX5"/>
<evidence type="ECO:0000313" key="2">
    <source>
        <dbReference type="Proteomes" id="UP001229421"/>
    </source>
</evidence>
<proteinExistence type="predicted"/>
<accession>A0AAD8JPX5</accession>
<comment type="caution">
    <text evidence="1">The sequence shown here is derived from an EMBL/GenBank/DDBJ whole genome shotgun (WGS) entry which is preliminary data.</text>
</comment>
<gene>
    <name evidence="1" type="ORF">QVD17_39014</name>
</gene>
<dbReference type="Proteomes" id="UP001229421">
    <property type="component" value="Unassembled WGS sequence"/>
</dbReference>
<dbReference type="EMBL" id="JAUHHV010000011">
    <property type="protein sequence ID" value="KAK1407398.1"/>
    <property type="molecule type" value="Genomic_DNA"/>
</dbReference>
<evidence type="ECO:0000313" key="1">
    <source>
        <dbReference type="EMBL" id="KAK1407398.1"/>
    </source>
</evidence>
<protein>
    <recommendedName>
        <fullName evidence="3">Reverse transcriptase zinc-binding domain-containing protein</fullName>
    </recommendedName>
</protein>